<comment type="similarity">
    <text evidence="2">Belongs to the FAD-dependent glycerol-3-phosphate dehydrogenase family.</text>
</comment>
<dbReference type="GO" id="GO:0004368">
    <property type="term" value="F:glycerol-3-phosphate dehydrogenase (quinone) activity"/>
    <property type="evidence" value="ECO:0007669"/>
    <property type="project" value="InterPro"/>
</dbReference>
<dbReference type="AlphaFoldDB" id="A0A2S3UT71"/>
<comment type="cofactor">
    <cofactor evidence="1">
        <name>FAD</name>
        <dbReference type="ChEBI" id="CHEBI:57692"/>
    </cofactor>
</comment>
<feature type="domain" description="FAD dependent oxidoreductase" evidence="6">
    <location>
        <begin position="19"/>
        <end position="369"/>
    </location>
</feature>
<dbReference type="PANTHER" id="PTHR11985">
    <property type="entry name" value="GLYCEROL-3-PHOSPHATE DEHYDROGENASE"/>
    <property type="match status" value="1"/>
</dbReference>
<dbReference type="SUPFAM" id="SSF51905">
    <property type="entry name" value="FAD/NAD(P)-binding domain"/>
    <property type="match status" value="1"/>
</dbReference>
<dbReference type="InterPro" id="IPR000447">
    <property type="entry name" value="G3P_DH_FAD-dep"/>
</dbReference>
<evidence type="ECO:0000256" key="2">
    <source>
        <dbReference type="ARBA" id="ARBA00007330"/>
    </source>
</evidence>
<keyword evidence="5" id="KW-0560">Oxidoreductase</keyword>
<dbReference type="GO" id="GO:0046168">
    <property type="term" value="P:glycerol-3-phosphate catabolic process"/>
    <property type="evidence" value="ECO:0007669"/>
    <property type="project" value="TreeGrafter"/>
</dbReference>
<keyword evidence="9" id="KW-1185">Reference proteome</keyword>
<dbReference type="InterPro" id="IPR038299">
    <property type="entry name" value="DAO_C_sf"/>
</dbReference>
<protein>
    <submittedName>
        <fullName evidence="8">Glycerol-3-phosphate dehydrogenase</fullName>
    </submittedName>
</protein>
<dbReference type="InterPro" id="IPR031656">
    <property type="entry name" value="DAO_C"/>
</dbReference>
<organism evidence="8 9">
    <name type="scientific">Roseibium marinum</name>
    <dbReference type="NCBI Taxonomy" id="281252"/>
    <lineage>
        <taxon>Bacteria</taxon>
        <taxon>Pseudomonadati</taxon>
        <taxon>Pseudomonadota</taxon>
        <taxon>Alphaproteobacteria</taxon>
        <taxon>Hyphomicrobiales</taxon>
        <taxon>Stappiaceae</taxon>
        <taxon>Roseibium</taxon>
    </lineage>
</organism>
<dbReference type="Pfam" id="PF16901">
    <property type="entry name" value="DAO_C"/>
    <property type="match status" value="1"/>
</dbReference>
<dbReference type="InterPro" id="IPR036188">
    <property type="entry name" value="FAD/NAD-bd_sf"/>
</dbReference>
<dbReference type="PANTHER" id="PTHR11985:SF15">
    <property type="entry name" value="GLYCEROL-3-PHOSPHATE DEHYDROGENASE, MITOCHONDRIAL"/>
    <property type="match status" value="1"/>
</dbReference>
<dbReference type="Pfam" id="PF01266">
    <property type="entry name" value="DAO"/>
    <property type="match status" value="1"/>
</dbReference>
<dbReference type="Gene3D" id="3.30.9.10">
    <property type="entry name" value="D-Amino Acid Oxidase, subunit A, domain 2"/>
    <property type="match status" value="1"/>
</dbReference>
<evidence type="ECO:0000313" key="8">
    <source>
        <dbReference type="EMBL" id="POF30915.1"/>
    </source>
</evidence>
<dbReference type="RefSeq" id="WP_103222881.1">
    <property type="nucleotide sequence ID" value="NZ_PPCN01000005.1"/>
</dbReference>
<dbReference type="Proteomes" id="UP000236959">
    <property type="component" value="Unassembled WGS sequence"/>
</dbReference>
<accession>A0A2S3UT71</accession>
<evidence type="ECO:0000313" key="9">
    <source>
        <dbReference type="Proteomes" id="UP000236959"/>
    </source>
</evidence>
<name>A0A2S3UT71_9HYPH</name>
<dbReference type="Gene3D" id="1.10.8.870">
    <property type="entry name" value="Alpha-glycerophosphate oxidase, cap domain"/>
    <property type="match status" value="1"/>
</dbReference>
<dbReference type="EMBL" id="PPCN01000005">
    <property type="protein sequence ID" value="POF30915.1"/>
    <property type="molecule type" value="Genomic_DNA"/>
</dbReference>
<feature type="domain" description="Alpha-glycerophosphate oxidase C-terminal" evidence="7">
    <location>
        <begin position="419"/>
        <end position="540"/>
    </location>
</feature>
<evidence type="ECO:0000259" key="7">
    <source>
        <dbReference type="Pfam" id="PF16901"/>
    </source>
</evidence>
<dbReference type="OrthoDB" id="9766796at2"/>
<keyword evidence="4" id="KW-0274">FAD</keyword>
<reference evidence="8 9" key="1">
    <citation type="submission" date="2018-01" db="EMBL/GenBank/DDBJ databases">
        <title>Genomic Encyclopedia of Archaeal and Bacterial Type Strains, Phase II (KMG-II): from individual species to whole genera.</title>
        <authorList>
            <person name="Goeker M."/>
        </authorList>
    </citation>
    <scope>NUCLEOTIDE SEQUENCE [LARGE SCALE GENOMIC DNA]</scope>
    <source>
        <strain evidence="8 9">DSM 17023</strain>
    </source>
</reference>
<gene>
    <name evidence="8" type="ORF">CLV41_10593</name>
</gene>
<evidence type="ECO:0000256" key="1">
    <source>
        <dbReference type="ARBA" id="ARBA00001974"/>
    </source>
</evidence>
<proteinExistence type="inferred from homology"/>
<keyword evidence="3" id="KW-0285">Flavoprotein</keyword>
<evidence type="ECO:0000256" key="5">
    <source>
        <dbReference type="ARBA" id="ARBA00023002"/>
    </source>
</evidence>
<evidence type="ECO:0000259" key="6">
    <source>
        <dbReference type="Pfam" id="PF01266"/>
    </source>
</evidence>
<comment type="caution">
    <text evidence="8">The sequence shown here is derived from an EMBL/GenBank/DDBJ whole genome shotgun (WGS) entry which is preliminary data.</text>
</comment>
<evidence type="ECO:0000256" key="3">
    <source>
        <dbReference type="ARBA" id="ARBA00022630"/>
    </source>
</evidence>
<dbReference type="InterPro" id="IPR006076">
    <property type="entry name" value="FAD-dep_OxRdtase"/>
</dbReference>
<dbReference type="PRINTS" id="PR01001">
    <property type="entry name" value="FADG3PDH"/>
</dbReference>
<evidence type="ECO:0000256" key="4">
    <source>
        <dbReference type="ARBA" id="ARBA00022827"/>
    </source>
</evidence>
<sequence>MSEQRQGKWDRIVHDGAFDAVVVGGGINGIGVYRELALQGLRVLLVERNDFCSGCSAAPSRMIHGGLRYLENGEFELVRESLRERDALLVNAPHLVHPLPTVIPVTSIFSGLLNSAANFVGISGKPSNRGAIAIKLGLTLYDWVTRKNRQLPRHRFHRARQTHARWPGLTRAIQCSATYFDAWISHPERLALELIQDTERLAPDCVALNYARLLPDEAGFLLRDETAGTTVTVVPGLIVNATGAWLDDAIDEICGESGHERLVSGTKGSHLIIDNPALEAALAGHMVYFENSDGRVCIVYPFFGKVLAGSTDIRVKSAERVRCEPEEQDYILNSLRLVFPQIDVGAEDVVFSFSGIRPLPKSSHDFTGRITRGHFTRRIKGRVPQICMIGGKWTTFRAFAAQAADEVLEELGRKRSTDTLELPIGGGKGFPLAGAILERDLAATFGVSAKRAAHLVSTYGTTAGDLLAFCQSRSDDVPVDGETEITAAEIACLVRHEYVVNLTDIVLRRTTLAIRGLLTKDLIDRLTDIATRELGWAPAESERQRALLIHDLSTYYGVSQEKLDNQDISRSKICV</sequence>
<dbReference type="Gene3D" id="3.50.50.60">
    <property type="entry name" value="FAD/NAD(P)-binding domain"/>
    <property type="match status" value="1"/>
</dbReference>